<feature type="region of interest" description="Disordered" evidence="1">
    <location>
        <begin position="65"/>
        <end position="98"/>
    </location>
</feature>
<feature type="region of interest" description="Disordered" evidence="1">
    <location>
        <begin position="267"/>
        <end position="291"/>
    </location>
</feature>
<feature type="region of interest" description="Disordered" evidence="1">
    <location>
        <begin position="380"/>
        <end position="399"/>
    </location>
</feature>
<sequence length="568" mass="62756">MYAECQLESIQHIHALRTELENSLISDDSPIDSERRQQQLRQLRTVFRSDEAVHIQFSGPIIEEEQQQQTSNHQQNIRPPSSSRFTVSPTPPNALPSFASSIENRKQALHVLITKPIFEKEGKKGEENKNNKKIQTPNSIVVPPPQQTSQQSTTSASSPASSIDSGVASPGSNADEFLLFAGNNSPFCQLNRQHRNSLPNPLGPFESQTLPKARGGRVFNFTTTTTTNKCDGGGFSSLIEALSLLPGAHINEEVELITNRGEEFTNRNKRGDVNNKPFELQNPPIGKSYNRLDQSSTTSLLLQKFNAGIGEKRKEEGDGLPPRSATMPPLKSILKKKQQSSSIGASNPSLTTTMPTPLGYSNQRKGGMFSRFVPFRSISEDHQDEQRQRSPPLYKYNLFSSSNKNNNVSSSPTDFSTSTSSSNGTIEEEEIDSGIADCFYCYSGNINKNEINQQQQHKQQKRVSFSEQVQARVYRSTSSILGQRKKNEKKARSRATRRCNSDESETTTTNSFDVTTNDEFKRSYLGIYKDNLSTNNSGNIVCKSMVSSTSDGTTNGANSGGGMSVLAQ</sequence>
<feature type="region of interest" description="Disordered" evidence="1">
    <location>
        <begin position="311"/>
        <end position="365"/>
    </location>
</feature>
<feature type="compositionally biased region" description="Basic residues" evidence="1">
    <location>
        <begin position="483"/>
        <end position="497"/>
    </location>
</feature>
<feature type="region of interest" description="Disordered" evidence="1">
    <location>
        <begin position="547"/>
        <end position="568"/>
    </location>
</feature>
<feature type="compositionally biased region" description="Polar residues" evidence="1">
    <location>
        <begin position="547"/>
        <end position="557"/>
    </location>
</feature>
<name>A0A915NZ19_9BILA</name>
<organism evidence="2 3">
    <name type="scientific">Meloidogyne floridensis</name>
    <dbReference type="NCBI Taxonomy" id="298350"/>
    <lineage>
        <taxon>Eukaryota</taxon>
        <taxon>Metazoa</taxon>
        <taxon>Ecdysozoa</taxon>
        <taxon>Nematoda</taxon>
        <taxon>Chromadorea</taxon>
        <taxon>Rhabditida</taxon>
        <taxon>Tylenchina</taxon>
        <taxon>Tylenchomorpha</taxon>
        <taxon>Tylenchoidea</taxon>
        <taxon>Meloidogynidae</taxon>
        <taxon>Meloidogyninae</taxon>
        <taxon>Meloidogyne</taxon>
    </lineage>
</organism>
<accession>A0A915NZ19</accession>
<evidence type="ECO:0000313" key="3">
    <source>
        <dbReference type="WBParaSite" id="scf7180000421478.g7027"/>
    </source>
</evidence>
<keyword evidence="2" id="KW-1185">Reference proteome</keyword>
<dbReference type="WBParaSite" id="scf7180000421478.g7027">
    <property type="protein sequence ID" value="scf7180000421478.g7027"/>
    <property type="gene ID" value="scf7180000421478.g7027"/>
</dbReference>
<evidence type="ECO:0000256" key="1">
    <source>
        <dbReference type="SAM" id="MobiDB-lite"/>
    </source>
</evidence>
<feature type="region of interest" description="Disordered" evidence="1">
    <location>
        <begin position="404"/>
        <end position="427"/>
    </location>
</feature>
<feature type="region of interest" description="Disordered" evidence="1">
    <location>
        <begin position="120"/>
        <end position="169"/>
    </location>
</feature>
<feature type="compositionally biased region" description="Polar residues" evidence="1">
    <location>
        <begin position="344"/>
        <end position="364"/>
    </location>
</feature>
<feature type="compositionally biased region" description="Basic and acidic residues" evidence="1">
    <location>
        <begin position="120"/>
        <end position="130"/>
    </location>
</feature>
<feature type="compositionally biased region" description="Polar residues" evidence="1">
    <location>
        <begin position="70"/>
        <end position="88"/>
    </location>
</feature>
<reference evidence="3" key="1">
    <citation type="submission" date="2022-11" db="UniProtKB">
        <authorList>
            <consortium name="WormBaseParasite"/>
        </authorList>
    </citation>
    <scope>IDENTIFICATION</scope>
</reference>
<proteinExistence type="predicted"/>
<feature type="compositionally biased region" description="Low complexity" evidence="1">
    <location>
        <begin position="404"/>
        <end position="425"/>
    </location>
</feature>
<protein>
    <submittedName>
        <fullName evidence="3">Uncharacterized protein</fullName>
    </submittedName>
</protein>
<dbReference type="AlphaFoldDB" id="A0A915NZ19"/>
<dbReference type="Proteomes" id="UP000887560">
    <property type="component" value="Unplaced"/>
</dbReference>
<feature type="compositionally biased region" description="Low complexity" evidence="1">
    <location>
        <begin position="147"/>
        <end position="162"/>
    </location>
</feature>
<feature type="region of interest" description="Disordered" evidence="1">
    <location>
        <begin position="477"/>
        <end position="511"/>
    </location>
</feature>
<evidence type="ECO:0000313" key="2">
    <source>
        <dbReference type="Proteomes" id="UP000887560"/>
    </source>
</evidence>
<feature type="compositionally biased region" description="Gly residues" evidence="1">
    <location>
        <begin position="558"/>
        <end position="568"/>
    </location>
</feature>